<keyword evidence="4" id="KW-0732">Signal</keyword>
<keyword evidence="3" id="KW-0479">Metal-binding</keyword>
<evidence type="ECO:0000256" key="4">
    <source>
        <dbReference type="ARBA" id="ARBA00022729"/>
    </source>
</evidence>
<accession>A0A0F5JJY2</accession>
<evidence type="ECO:0000259" key="8">
    <source>
        <dbReference type="Pfam" id="PF00884"/>
    </source>
</evidence>
<dbReference type="PANTHER" id="PTHR42693">
    <property type="entry name" value="ARYLSULFATASE FAMILY MEMBER"/>
    <property type="match status" value="1"/>
</dbReference>
<dbReference type="AlphaFoldDB" id="A0A0F5JJY2"/>
<evidence type="ECO:0000256" key="7">
    <source>
        <dbReference type="PIRSR" id="PIRSR600917-52"/>
    </source>
</evidence>
<dbReference type="STRING" id="1203610.HMPREF1536_01709"/>
<evidence type="ECO:0000256" key="1">
    <source>
        <dbReference type="ARBA" id="ARBA00001913"/>
    </source>
</evidence>
<comment type="cofactor">
    <cofactor evidence="1">
        <name>Ca(2+)</name>
        <dbReference type="ChEBI" id="CHEBI:29108"/>
    </cofactor>
</comment>
<keyword evidence="10" id="KW-1185">Reference proteome</keyword>
<dbReference type="PROSITE" id="PS00523">
    <property type="entry name" value="SULFATASE_1"/>
    <property type="match status" value="1"/>
</dbReference>
<proteinExistence type="inferred from homology"/>
<gene>
    <name evidence="9" type="ORF">HMPREF1536_01709</name>
</gene>
<dbReference type="GO" id="GO:0046872">
    <property type="term" value="F:metal ion binding"/>
    <property type="evidence" value="ECO:0007669"/>
    <property type="project" value="UniProtKB-KW"/>
</dbReference>
<protein>
    <recommendedName>
        <fullName evidence="8">Sulfatase N-terminal domain-containing protein</fullName>
    </recommendedName>
</protein>
<dbReference type="HOGENOM" id="CLU_006332_10_4_10"/>
<comment type="PTM">
    <text evidence="7">The conversion to 3-oxoalanine (also known as C-formylglycine, FGly), of a serine or cysteine residue in prokaryotes and of a cysteine residue in eukaryotes, is critical for catalytic activity.</text>
</comment>
<dbReference type="Pfam" id="PF00884">
    <property type="entry name" value="Sulfatase"/>
    <property type="match status" value="1"/>
</dbReference>
<dbReference type="RefSeq" id="WP_028726601.1">
    <property type="nucleotide sequence ID" value="NZ_AUAE01000009.1"/>
</dbReference>
<keyword evidence="5" id="KW-0378">Hydrolase</keyword>
<evidence type="ECO:0000256" key="2">
    <source>
        <dbReference type="ARBA" id="ARBA00008779"/>
    </source>
</evidence>
<evidence type="ECO:0000256" key="3">
    <source>
        <dbReference type="ARBA" id="ARBA00022723"/>
    </source>
</evidence>
<dbReference type="Gene3D" id="3.30.1120.10">
    <property type="match status" value="1"/>
</dbReference>
<evidence type="ECO:0000256" key="6">
    <source>
        <dbReference type="ARBA" id="ARBA00022837"/>
    </source>
</evidence>
<organism evidence="9 10">
    <name type="scientific">Parabacteroides gordonii MS-1 = DSM 23371</name>
    <dbReference type="NCBI Taxonomy" id="1203610"/>
    <lineage>
        <taxon>Bacteria</taxon>
        <taxon>Pseudomonadati</taxon>
        <taxon>Bacteroidota</taxon>
        <taxon>Bacteroidia</taxon>
        <taxon>Bacteroidales</taxon>
        <taxon>Tannerellaceae</taxon>
        <taxon>Parabacteroides</taxon>
    </lineage>
</organism>
<dbReference type="InterPro" id="IPR017850">
    <property type="entry name" value="Alkaline_phosphatase_core_sf"/>
</dbReference>
<dbReference type="EMBL" id="AQHW01000011">
    <property type="protein sequence ID" value="KKB57900.1"/>
    <property type="molecule type" value="Genomic_DNA"/>
</dbReference>
<evidence type="ECO:0000256" key="5">
    <source>
        <dbReference type="ARBA" id="ARBA00022801"/>
    </source>
</evidence>
<comment type="similarity">
    <text evidence="2">Belongs to the sulfatase family.</text>
</comment>
<dbReference type="PANTHER" id="PTHR42693:SF42">
    <property type="entry name" value="ARYLSULFATASE G"/>
    <property type="match status" value="1"/>
</dbReference>
<dbReference type="GO" id="GO:0004065">
    <property type="term" value="F:arylsulfatase activity"/>
    <property type="evidence" value="ECO:0007669"/>
    <property type="project" value="TreeGrafter"/>
</dbReference>
<evidence type="ECO:0000313" key="9">
    <source>
        <dbReference type="EMBL" id="KKB57900.1"/>
    </source>
</evidence>
<comment type="caution">
    <text evidence="9">The sequence shown here is derived from an EMBL/GenBank/DDBJ whole genome shotgun (WGS) entry which is preliminary data.</text>
</comment>
<dbReference type="CDD" id="cd16144">
    <property type="entry name" value="ARS_like"/>
    <property type="match status" value="1"/>
</dbReference>
<reference evidence="9 10" key="1">
    <citation type="submission" date="2013-04" db="EMBL/GenBank/DDBJ databases">
        <title>The Genome Sequence of Parabacteroides gordonii DSM 23371.</title>
        <authorList>
            <consortium name="The Broad Institute Genomics Platform"/>
            <person name="Earl A."/>
            <person name="Ward D."/>
            <person name="Feldgarden M."/>
            <person name="Gevers D."/>
            <person name="Martens E."/>
            <person name="Sakamoto M."/>
            <person name="Benno Y."/>
            <person name="Suzuki N."/>
            <person name="Matsunaga N."/>
            <person name="Koshihara K."/>
            <person name="Seki M."/>
            <person name="Komiya H."/>
            <person name="Walker B."/>
            <person name="Young S."/>
            <person name="Zeng Q."/>
            <person name="Gargeya S."/>
            <person name="Fitzgerald M."/>
            <person name="Haas B."/>
            <person name="Abouelleil A."/>
            <person name="Allen A.W."/>
            <person name="Alvarado L."/>
            <person name="Arachchi H.M."/>
            <person name="Berlin A.M."/>
            <person name="Chapman S.B."/>
            <person name="Gainer-Dewar J."/>
            <person name="Goldberg J."/>
            <person name="Griggs A."/>
            <person name="Gujja S."/>
            <person name="Hansen M."/>
            <person name="Howarth C."/>
            <person name="Imamovic A."/>
            <person name="Ireland A."/>
            <person name="Larimer J."/>
            <person name="McCowan C."/>
            <person name="Murphy C."/>
            <person name="Pearson M."/>
            <person name="Poon T.W."/>
            <person name="Priest M."/>
            <person name="Roberts A."/>
            <person name="Saif S."/>
            <person name="Shea T."/>
            <person name="Sisk P."/>
            <person name="Sykes S."/>
            <person name="Wortman J."/>
            <person name="Nusbaum C."/>
            <person name="Birren B."/>
        </authorList>
    </citation>
    <scope>NUCLEOTIDE SEQUENCE [LARGE SCALE GENOMIC DNA]</scope>
    <source>
        <strain evidence="9 10">MS-1</strain>
    </source>
</reference>
<keyword evidence="6" id="KW-0106">Calcium</keyword>
<feature type="modified residue" description="3-oxoalanine (Ser)" evidence="7">
    <location>
        <position position="78"/>
    </location>
</feature>
<sequence>MKKICTGLIFSMMEVSSLMAQEKPNIIFFLVDDMGWQETSVAFHTERTWLNNHYHTPNMERLELQGIKFTQAYACPLSSPSRISLMTGQNAARHKVTNWTLFKDKSSDRHTKNEEVAVSEWNVNGMSMVPGVKHTLCVRETLPSVLKKAGYKTIHVGKAHWGAIGTPGEEPLNLGFDVNIAGHAAGGPGSYHGTRNFSAAFRKGGTEWDVPGLEKYHGKDINLTEALTLEATREMEKAVDEKKPFYLYMSHYAIHAPWEEDSRFLDKYKQMGLTDFEAIYASMLESMDKSLGDLMQHVRRLGIEDNTIIIFMSDNGQPRQAKKYPPLRGHKITPYEGGIRVPMLVKVPGMTKAGSVCDAPVIIEDIYPTILSLASATEFAENIGTVDGRDFSPLLRGKKSMDKNRSFFWHYPHIYDINDPYSVIRKGDWKLIWHYADQRAELFNLKEDIGETTDLIEKEPAKAEALRKELREYLQSVDASIPLSKSTNKSLGLP</sequence>
<name>A0A0F5JJY2_9BACT</name>
<evidence type="ECO:0000313" key="10">
    <source>
        <dbReference type="Proteomes" id="UP000033035"/>
    </source>
</evidence>
<dbReference type="SUPFAM" id="SSF53649">
    <property type="entry name" value="Alkaline phosphatase-like"/>
    <property type="match status" value="1"/>
</dbReference>
<dbReference type="InterPro" id="IPR050738">
    <property type="entry name" value="Sulfatase"/>
</dbReference>
<feature type="domain" description="Sulfatase N-terminal" evidence="8">
    <location>
        <begin position="24"/>
        <end position="374"/>
    </location>
</feature>
<dbReference type="InterPro" id="IPR024607">
    <property type="entry name" value="Sulfatase_CS"/>
</dbReference>
<dbReference type="Proteomes" id="UP000033035">
    <property type="component" value="Unassembled WGS sequence"/>
</dbReference>
<dbReference type="PATRIC" id="fig|1203610.3.peg.1754"/>
<dbReference type="Gene3D" id="3.40.720.10">
    <property type="entry name" value="Alkaline Phosphatase, subunit A"/>
    <property type="match status" value="1"/>
</dbReference>
<dbReference type="InterPro" id="IPR000917">
    <property type="entry name" value="Sulfatase_N"/>
</dbReference>